<feature type="domain" description="YCII-related" evidence="1">
    <location>
        <begin position="28"/>
        <end position="110"/>
    </location>
</feature>
<dbReference type="Gene3D" id="3.30.70.1060">
    <property type="entry name" value="Dimeric alpha+beta barrel"/>
    <property type="match status" value="1"/>
</dbReference>
<dbReference type="InterPro" id="IPR051807">
    <property type="entry name" value="Sec-metab_biosynth-assoc"/>
</dbReference>
<dbReference type="InterPro" id="IPR005545">
    <property type="entry name" value="YCII"/>
</dbReference>
<dbReference type="AlphaFoldDB" id="A0A196S8K5"/>
<dbReference type="InterPro" id="IPR011008">
    <property type="entry name" value="Dimeric_a/b-barrel"/>
</dbReference>
<dbReference type="PANTHER" id="PTHR33606">
    <property type="entry name" value="PROTEIN YCII"/>
    <property type="match status" value="1"/>
</dbReference>
<dbReference type="PANTHER" id="PTHR33606:SF3">
    <property type="entry name" value="PROTEIN YCII"/>
    <property type="match status" value="1"/>
</dbReference>
<name>A0A196S8K5_BLAHN</name>
<dbReference type="Proteomes" id="UP000078348">
    <property type="component" value="Unassembled WGS sequence"/>
</dbReference>
<accession>A0A196S8K5</accession>
<sequence length="116" mass="12975">MNALGRAAMNAPAMARSFAAAAKNQKYYILMYDYVEGILEKRAPFRAGHLGLAKELHAKGTMFMIGAYANPPDGATFIFKGDSPAVCDEWLKRDPYLANKLVTNYRIREWCVVPLE</sequence>
<proteinExistence type="predicted"/>
<comment type="caution">
    <text evidence="2">The sequence shown here is derived from an EMBL/GenBank/DDBJ whole genome shotgun (WGS) entry which is preliminary data.</text>
</comment>
<evidence type="ECO:0000313" key="2">
    <source>
        <dbReference type="EMBL" id="OAO13363.1"/>
    </source>
</evidence>
<dbReference type="Pfam" id="PF03795">
    <property type="entry name" value="YCII"/>
    <property type="match status" value="1"/>
</dbReference>
<evidence type="ECO:0000313" key="3">
    <source>
        <dbReference type="Proteomes" id="UP000078348"/>
    </source>
</evidence>
<dbReference type="OrthoDB" id="5519740at2759"/>
<organism evidence="2 3">
    <name type="scientific">Blastocystis sp. subtype 1 (strain ATCC 50177 / NandII)</name>
    <dbReference type="NCBI Taxonomy" id="478820"/>
    <lineage>
        <taxon>Eukaryota</taxon>
        <taxon>Sar</taxon>
        <taxon>Stramenopiles</taxon>
        <taxon>Bigyra</taxon>
        <taxon>Opalozoa</taxon>
        <taxon>Opalinata</taxon>
        <taxon>Blastocystidae</taxon>
        <taxon>Blastocystis</taxon>
    </lineage>
</organism>
<reference evidence="2 3" key="1">
    <citation type="submission" date="2016-05" db="EMBL/GenBank/DDBJ databases">
        <title>Nuclear genome of Blastocystis sp. subtype 1 NandII.</title>
        <authorList>
            <person name="Gentekaki E."/>
            <person name="Curtis B."/>
            <person name="Stairs C."/>
            <person name="Eme L."/>
            <person name="Herman E."/>
            <person name="Klimes V."/>
            <person name="Arias M.C."/>
            <person name="Elias M."/>
            <person name="Hilliou F."/>
            <person name="Klute M."/>
            <person name="Malik S.-B."/>
            <person name="Pightling A."/>
            <person name="Rachubinski R."/>
            <person name="Salas D."/>
            <person name="Schlacht A."/>
            <person name="Suga H."/>
            <person name="Archibald J."/>
            <person name="Ball S.G."/>
            <person name="Clark G."/>
            <person name="Dacks J."/>
            <person name="Van Der Giezen M."/>
            <person name="Tsaousis A."/>
            <person name="Roger A."/>
        </authorList>
    </citation>
    <scope>NUCLEOTIDE SEQUENCE [LARGE SCALE GENOMIC DNA]</scope>
    <source>
        <strain evidence="3">ATCC 50177 / NandII</strain>
    </source>
</reference>
<dbReference type="SUPFAM" id="SSF54909">
    <property type="entry name" value="Dimeric alpha+beta barrel"/>
    <property type="match status" value="1"/>
</dbReference>
<dbReference type="EMBL" id="LXWW01000421">
    <property type="protein sequence ID" value="OAO13363.1"/>
    <property type="molecule type" value="Genomic_DNA"/>
</dbReference>
<protein>
    <submittedName>
        <fullName evidence="2">YCII-related protein</fullName>
    </submittedName>
</protein>
<evidence type="ECO:0000259" key="1">
    <source>
        <dbReference type="Pfam" id="PF03795"/>
    </source>
</evidence>
<gene>
    <name evidence="2" type="ORF">AV274_5038</name>
</gene>
<keyword evidence="3" id="KW-1185">Reference proteome</keyword>